<dbReference type="InterPro" id="IPR036282">
    <property type="entry name" value="Glutathione-S-Trfase_C_sf"/>
</dbReference>
<dbReference type="Gene3D" id="3.40.30.10">
    <property type="entry name" value="Glutaredoxin"/>
    <property type="match status" value="1"/>
</dbReference>
<dbReference type="InterPro" id="IPR050983">
    <property type="entry name" value="GST_Omega/HSP26"/>
</dbReference>
<evidence type="ECO:0000256" key="1">
    <source>
        <dbReference type="SAM" id="MobiDB-lite"/>
    </source>
</evidence>
<dbReference type="Gene3D" id="1.20.1050.10">
    <property type="match status" value="1"/>
</dbReference>
<feature type="domain" description="GST C-terminal" evidence="3">
    <location>
        <begin position="109"/>
        <end position="241"/>
    </location>
</feature>
<keyword evidence="5" id="KW-1185">Reference proteome</keyword>
<dbReference type="Pfam" id="PF13409">
    <property type="entry name" value="GST_N_2"/>
    <property type="match status" value="1"/>
</dbReference>
<feature type="region of interest" description="Disordered" evidence="1">
    <location>
        <begin position="151"/>
        <end position="171"/>
    </location>
</feature>
<evidence type="ECO:0000313" key="5">
    <source>
        <dbReference type="Proteomes" id="UP000016932"/>
    </source>
</evidence>
<protein>
    <recommendedName>
        <fullName evidence="6">GST N-terminal domain-containing protein</fullName>
    </recommendedName>
</protein>
<dbReference type="VEuPathDB" id="FungiDB:MYCFIDRAFT_145126"/>
<dbReference type="GO" id="GO:0005737">
    <property type="term" value="C:cytoplasm"/>
    <property type="evidence" value="ECO:0007669"/>
    <property type="project" value="TreeGrafter"/>
</dbReference>
<dbReference type="PROSITE" id="PS50404">
    <property type="entry name" value="GST_NTER"/>
    <property type="match status" value="1"/>
</dbReference>
<feature type="compositionally biased region" description="Acidic residues" evidence="1">
    <location>
        <begin position="159"/>
        <end position="171"/>
    </location>
</feature>
<dbReference type="EMBL" id="KB446564">
    <property type="protein sequence ID" value="EME77774.1"/>
    <property type="molecule type" value="Genomic_DNA"/>
</dbReference>
<dbReference type="PANTHER" id="PTHR43968:SF13">
    <property type="entry name" value="GLUTATHIONE TRANSFERASE OMEGA-1"/>
    <property type="match status" value="1"/>
</dbReference>
<dbReference type="OrthoDB" id="4951845at2759"/>
<dbReference type="HOGENOM" id="CLU_011226_9_1_1"/>
<dbReference type="PANTHER" id="PTHR43968">
    <property type="match status" value="1"/>
</dbReference>
<organism evidence="4 5">
    <name type="scientific">Pseudocercospora fijiensis (strain CIRAD86)</name>
    <name type="common">Black leaf streak disease fungus</name>
    <name type="synonym">Mycosphaerella fijiensis</name>
    <dbReference type="NCBI Taxonomy" id="383855"/>
    <lineage>
        <taxon>Eukaryota</taxon>
        <taxon>Fungi</taxon>
        <taxon>Dikarya</taxon>
        <taxon>Ascomycota</taxon>
        <taxon>Pezizomycotina</taxon>
        <taxon>Dothideomycetes</taxon>
        <taxon>Dothideomycetidae</taxon>
        <taxon>Mycosphaerellales</taxon>
        <taxon>Mycosphaerellaceae</taxon>
        <taxon>Pseudocercospora</taxon>
    </lineage>
</organism>
<dbReference type="AlphaFoldDB" id="M2ZF94"/>
<dbReference type="eggNOG" id="KOG0406">
    <property type="taxonomic scope" value="Eukaryota"/>
</dbReference>
<dbReference type="SUPFAM" id="SSF47616">
    <property type="entry name" value="GST C-terminal domain-like"/>
    <property type="match status" value="1"/>
</dbReference>
<feature type="domain" description="GST N-terminal" evidence="2">
    <location>
        <begin position="28"/>
        <end position="102"/>
    </location>
</feature>
<dbReference type="PROSITE" id="PS50405">
    <property type="entry name" value="GST_CTER"/>
    <property type="match status" value="1"/>
</dbReference>
<dbReference type="InterPro" id="IPR036249">
    <property type="entry name" value="Thioredoxin-like_sf"/>
</dbReference>
<evidence type="ECO:0000259" key="3">
    <source>
        <dbReference type="PROSITE" id="PS50405"/>
    </source>
</evidence>
<dbReference type="STRING" id="383855.M2ZF94"/>
<accession>M2ZF94</accession>
<dbReference type="InterPro" id="IPR010987">
    <property type="entry name" value="Glutathione-S-Trfase_C-like"/>
</dbReference>
<dbReference type="Proteomes" id="UP000016932">
    <property type="component" value="Unassembled WGS sequence"/>
</dbReference>
<dbReference type="GeneID" id="19331300"/>
<dbReference type="SUPFAM" id="SSF52833">
    <property type="entry name" value="Thioredoxin-like"/>
    <property type="match status" value="1"/>
</dbReference>
<proteinExistence type="predicted"/>
<evidence type="ECO:0008006" key="6">
    <source>
        <dbReference type="Google" id="ProtNLM"/>
    </source>
</evidence>
<sequence length="265" mass="30650">MASHPDADLHPVATGPAKSIVDAHQKEEPLKLYSGWFCPFVQRVWSIFEEKKIPYQYIENKSQSLLSLNPRGLVPTLQFSDKPLFESTVICEFLEDAYPESTPKFLPEDVYLRAKTRLWIEFFSRSLVPAFHRFLQVTRVSNFEDKQLESETIDKDLSKEDEDLSSNEEGEEPTLIDFAVAPWIVRLWGSDQFKGGLGIPGEGKGGRDEVVWERLRRWKMALENRPSIRDTTSEREYYLPIYQRYAEDRAQSELAKSIRKGQGVV</sequence>
<evidence type="ECO:0000259" key="2">
    <source>
        <dbReference type="PROSITE" id="PS50404"/>
    </source>
</evidence>
<dbReference type="CDD" id="cd00570">
    <property type="entry name" value="GST_N_family"/>
    <property type="match status" value="1"/>
</dbReference>
<dbReference type="InterPro" id="IPR040079">
    <property type="entry name" value="Glutathione_S-Trfase"/>
</dbReference>
<dbReference type="SFLD" id="SFLDG00358">
    <property type="entry name" value="Main_(cytGST)"/>
    <property type="match status" value="1"/>
</dbReference>
<reference evidence="4 5" key="1">
    <citation type="journal article" date="2012" name="PLoS Pathog.">
        <title>Diverse lifestyles and strategies of plant pathogenesis encoded in the genomes of eighteen Dothideomycetes fungi.</title>
        <authorList>
            <person name="Ohm R.A."/>
            <person name="Feau N."/>
            <person name="Henrissat B."/>
            <person name="Schoch C.L."/>
            <person name="Horwitz B.A."/>
            <person name="Barry K.W."/>
            <person name="Condon B.J."/>
            <person name="Copeland A.C."/>
            <person name="Dhillon B."/>
            <person name="Glaser F."/>
            <person name="Hesse C.N."/>
            <person name="Kosti I."/>
            <person name="LaButti K."/>
            <person name="Lindquist E.A."/>
            <person name="Lucas S."/>
            <person name="Salamov A.A."/>
            <person name="Bradshaw R.E."/>
            <person name="Ciuffetti L."/>
            <person name="Hamelin R.C."/>
            <person name="Kema G.H.J."/>
            <person name="Lawrence C."/>
            <person name="Scott J.A."/>
            <person name="Spatafora J.W."/>
            <person name="Turgeon B.G."/>
            <person name="de Wit P.J.G.M."/>
            <person name="Zhong S."/>
            <person name="Goodwin S.B."/>
            <person name="Grigoriev I.V."/>
        </authorList>
    </citation>
    <scope>NUCLEOTIDE SEQUENCE [LARGE SCALE GENOMIC DNA]</scope>
    <source>
        <strain evidence="4 5">CIRAD86</strain>
    </source>
</reference>
<dbReference type="SFLD" id="SFLDS00019">
    <property type="entry name" value="Glutathione_Transferase_(cytos"/>
    <property type="match status" value="1"/>
</dbReference>
<dbReference type="KEGG" id="pfj:MYCFIDRAFT_145126"/>
<evidence type="ECO:0000313" key="4">
    <source>
        <dbReference type="EMBL" id="EME77774.1"/>
    </source>
</evidence>
<dbReference type="InterPro" id="IPR004045">
    <property type="entry name" value="Glutathione_S-Trfase_N"/>
</dbReference>
<dbReference type="RefSeq" id="XP_007931550.1">
    <property type="nucleotide sequence ID" value="XM_007933359.1"/>
</dbReference>
<gene>
    <name evidence="4" type="ORF">MYCFIDRAFT_145126</name>
</gene>
<name>M2ZF94_PSEFD</name>